<accession>A0AA87BBI7</accession>
<feature type="compositionally biased region" description="Polar residues" evidence="1">
    <location>
        <begin position="250"/>
        <end position="269"/>
    </location>
</feature>
<dbReference type="Proteomes" id="UP001189624">
    <property type="component" value="Chromosome 10"/>
</dbReference>
<dbReference type="PANTHER" id="PTHR33431">
    <property type="entry name" value="ENABLED-LIKE PROTEIN (DUF1635)"/>
    <property type="match status" value="1"/>
</dbReference>
<organism evidence="2 3">
    <name type="scientific">Sphenostylis stenocarpa</name>
    <dbReference type="NCBI Taxonomy" id="92480"/>
    <lineage>
        <taxon>Eukaryota</taxon>
        <taxon>Viridiplantae</taxon>
        <taxon>Streptophyta</taxon>
        <taxon>Embryophyta</taxon>
        <taxon>Tracheophyta</taxon>
        <taxon>Spermatophyta</taxon>
        <taxon>Magnoliopsida</taxon>
        <taxon>eudicotyledons</taxon>
        <taxon>Gunneridae</taxon>
        <taxon>Pentapetalae</taxon>
        <taxon>rosids</taxon>
        <taxon>fabids</taxon>
        <taxon>Fabales</taxon>
        <taxon>Fabaceae</taxon>
        <taxon>Papilionoideae</taxon>
        <taxon>50 kb inversion clade</taxon>
        <taxon>NPAAA clade</taxon>
        <taxon>indigoferoid/millettioid clade</taxon>
        <taxon>Phaseoleae</taxon>
        <taxon>Sphenostylis</taxon>
    </lineage>
</organism>
<dbReference type="EMBL" id="OY731407">
    <property type="protein sequence ID" value="CAJ1976610.1"/>
    <property type="molecule type" value="Genomic_DNA"/>
</dbReference>
<sequence length="269" mass="30126">MEYECSPLGWEFYHQEEGLEDLKHSLLYTTLELEATIASAKEEISRRECDLIHVNDLLSRVTKERDEAQAKCQKLMLEKLELQQELQQKQQQEQRQHQNQQQLGQTHQRDTTSQSEEELQEGFSEKHSMQAASSDSEENSMPSSGGSSTPLPTPLQAVLELAEKKPLPEKGKLLKAVVEAGPLLQTLLLAGPLPQWQHPPPQLNSIEIPPVAISPQDSSKSPFPFNKKRDLVLSPATDCPVSKSRKVITQHLQAPTTASHHSQSHPSLS</sequence>
<dbReference type="Gramene" id="rna-AYBTSS11_LOCUS28748">
    <property type="protein sequence ID" value="CAJ1976610.1"/>
    <property type="gene ID" value="gene-AYBTSS11_LOCUS28748"/>
</dbReference>
<evidence type="ECO:0000313" key="2">
    <source>
        <dbReference type="EMBL" id="CAJ1976610.1"/>
    </source>
</evidence>
<feature type="compositionally biased region" description="Low complexity" evidence="1">
    <location>
        <begin position="91"/>
        <end position="105"/>
    </location>
</feature>
<feature type="region of interest" description="Disordered" evidence="1">
    <location>
        <begin position="237"/>
        <end position="269"/>
    </location>
</feature>
<feature type="compositionally biased region" description="Low complexity" evidence="1">
    <location>
        <begin position="139"/>
        <end position="150"/>
    </location>
</feature>
<dbReference type="PANTHER" id="PTHR33431:SF2">
    <property type="entry name" value="CAMP-DEPENDENT PROTEIN KINASE CATALYTIC SUBUNIT-LIKE"/>
    <property type="match status" value="1"/>
</dbReference>
<gene>
    <name evidence="2" type="ORF">AYBTSS11_LOCUS28748</name>
</gene>
<keyword evidence="3" id="KW-1185">Reference proteome</keyword>
<evidence type="ECO:0000256" key="1">
    <source>
        <dbReference type="SAM" id="MobiDB-lite"/>
    </source>
</evidence>
<proteinExistence type="predicted"/>
<evidence type="ECO:0000313" key="3">
    <source>
        <dbReference type="Proteomes" id="UP001189624"/>
    </source>
</evidence>
<protein>
    <submittedName>
        <fullName evidence="2">Uncharacterized protein</fullName>
    </submittedName>
</protein>
<name>A0AA87BBI7_9FABA</name>
<reference evidence="2" key="1">
    <citation type="submission" date="2023-10" db="EMBL/GenBank/DDBJ databases">
        <authorList>
            <person name="Domelevo Entfellner J.-B."/>
        </authorList>
    </citation>
    <scope>NUCLEOTIDE SEQUENCE</scope>
</reference>
<dbReference type="InterPro" id="IPR012862">
    <property type="entry name" value="DUF1635"/>
</dbReference>
<feature type="region of interest" description="Disordered" evidence="1">
    <location>
        <begin position="91"/>
        <end position="153"/>
    </location>
</feature>
<dbReference type="AlphaFoldDB" id="A0AA87BBI7"/>
<dbReference type="Pfam" id="PF07795">
    <property type="entry name" value="DUF1635"/>
    <property type="match status" value="1"/>
</dbReference>